<evidence type="ECO:0000256" key="4">
    <source>
        <dbReference type="ARBA" id="ARBA00023136"/>
    </source>
</evidence>
<evidence type="ECO:0000256" key="1">
    <source>
        <dbReference type="ARBA" id="ARBA00004141"/>
    </source>
</evidence>
<evidence type="ECO:0000259" key="6">
    <source>
        <dbReference type="PROSITE" id="PS50850"/>
    </source>
</evidence>
<dbReference type="Proteomes" id="UP000266643">
    <property type="component" value="Unassembled WGS sequence"/>
</dbReference>
<feature type="non-terminal residue" evidence="7">
    <location>
        <position position="159"/>
    </location>
</feature>
<reference evidence="7 8" key="1">
    <citation type="submission" date="2018-08" db="EMBL/GenBank/DDBJ databases">
        <title>Aphanomyces genome sequencing and annotation.</title>
        <authorList>
            <person name="Minardi D."/>
            <person name="Oidtmann B."/>
            <person name="Van Der Giezen M."/>
            <person name="Studholme D.J."/>
        </authorList>
    </citation>
    <scope>NUCLEOTIDE SEQUENCE [LARGE SCALE GENOMIC DNA]</scope>
    <source>
        <strain evidence="7 8">D2</strain>
    </source>
</reference>
<evidence type="ECO:0000313" key="8">
    <source>
        <dbReference type="Proteomes" id="UP000266643"/>
    </source>
</evidence>
<feature type="transmembrane region" description="Helical" evidence="5">
    <location>
        <begin position="12"/>
        <end position="29"/>
    </location>
</feature>
<evidence type="ECO:0000256" key="2">
    <source>
        <dbReference type="ARBA" id="ARBA00022692"/>
    </source>
</evidence>
<dbReference type="PROSITE" id="PS50850">
    <property type="entry name" value="MFS"/>
    <property type="match status" value="1"/>
</dbReference>
<sequence length="159" mass="17917">MFDGRVNHAEFFFQQILPLDMLLGSLITFKFADRLGRATMLELAAIPYVLGWLFVGVAFGQVMLLVGRYCLGVAMSDFSIVVPILLAELSEDDSRGRVLTTAQLIHIARRHMVYTPVLRLLLRHNDRIMSFSVCLKIQSPASVNRSTRAKIRVNSILHS</sequence>
<proteinExistence type="predicted"/>
<evidence type="ECO:0000256" key="3">
    <source>
        <dbReference type="ARBA" id="ARBA00022989"/>
    </source>
</evidence>
<dbReference type="Gene3D" id="1.20.1250.20">
    <property type="entry name" value="MFS general substrate transporter like domains"/>
    <property type="match status" value="1"/>
</dbReference>
<dbReference type="InterPro" id="IPR050549">
    <property type="entry name" value="MFS_Trehalose_Transporter"/>
</dbReference>
<keyword evidence="3 5" id="KW-1133">Transmembrane helix</keyword>
<dbReference type="PANTHER" id="PTHR48021">
    <property type="match status" value="1"/>
</dbReference>
<dbReference type="GO" id="GO:0016020">
    <property type="term" value="C:membrane"/>
    <property type="evidence" value="ECO:0007669"/>
    <property type="project" value="UniProtKB-SubCell"/>
</dbReference>
<name>A0A397CF12_APHAT</name>
<evidence type="ECO:0000313" key="7">
    <source>
        <dbReference type="EMBL" id="RHY45304.1"/>
    </source>
</evidence>
<accession>A0A397CF12</accession>
<evidence type="ECO:0000256" key="5">
    <source>
        <dbReference type="SAM" id="Phobius"/>
    </source>
</evidence>
<dbReference type="InterPro" id="IPR005828">
    <property type="entry name" value="MFS_sugar_transport-like"/>
</dbReference>
<keyword evidence="4 5" id="KW-0472">Membrane</keyword>
<dbReference type="GO" id="GO:0022857">
    <property type="term" value="F:transmembrane transporter activity"/>
    <property type="evidence" value="ECO:0007669"/>
    <property type="project" value="InterPro"/>
</dbReference>
<feature type="domain" description="Major facilitator superfamily (MFS) profile" evidence="6">
    <location>
        <begin position="1"/>
        <end position="159"/>
    </location>
</feature>
<dbReference type="SUPFAM" id="SSF103473">
    <property type="entry name" value="MFS general substrate transporter"/>
    <property type="match status" value="1"/>
</dbReference>
<dbReference type="InterPro" id="IPR036259">
    <property type="entry name" value="MFS_trans_sf"/>
</dbReference>
<protein>
    <recommendedName>
        <fullName evidence="6">Major facilitator superfamily (MFS) profile domain-containing protein</fullName>
    </recommendedName>
</protein>
<feature type="transmembrane region" description="Helical" evidence="5">
    <location>
        <begin position="41"/>
        <end position="60"/>
    </location>
</feature>
<dbReference type="Pfam" id="PF00083">
    <property type="entry name" value="Sugar_tr"/>
    <property type="match status" value="1"/>
</dbReference>
<dbReference type="VEuPathDB" id="FungiDB:H257_03141"/>
<dbReference type="EMBL" id="QUTD01008666">
    <property type="protein sequence ID" value="RHY45304.1"/>
    <property type="molecule type" value="Genomic_DNA"/>
</dbReference>
<gene>
    <name evidence="7" type="ORF">DYB30_013906</name>
</gene>
<dbReference type="PANTHER" id="PTHR48021:SF1">
    <property type="entry name" value="GH07001P-RELATED"/>
    <property type="match status" value="1"/>
</dbReference>
<keyword evidence="2 5" id="KW-0812">Transmembrane</keyword>
<dbReference type="InterPro" id="IPR020846">
    <property type="entry name" value="MFS_dom"/>
</dbReference>
<comment type="caution">
    <text evidence="7">The sequence shown here is derived from an EMBL/GenBank/DDBJ whole genome shotgun (WGS) entry which is preliminary data.</text>
</comment>
<comment type="subcellular location">
    <subcellularLocation>
        <location evidence="1">Membrane</location>
        <topology evidence="1">Multi-pass membrane protein</topology>
    </subcellularLocation>
</comment>
<organism evidence="7 8">
    <name type="scientific">Aphanomyces astaci</name>
    <name type="common">Crayfish plague agent</name>
    <dbReference type="NCBI Taxonomy" id="112090"/>
    <lineage>
        <taxon>Eukaryota</taxon>
        <taxon>Sar</taxon>
        <taxon>Stramenopiles</taxon>
        <taxon>Oomycota</taxon>
        <taxon>Saprolegniomycetes</taxon>
        <taxon>Saprolegniales</taxon>
        <taxon>Verrucalvaceae</taxon>
        <taxon>Aphanomyces</taxon>
    </lineage>
</organism>
<dbReference type="AlphaFoldDB" id="A0A397CF12"/>